<evidence type="ECO:0000259" key="2">
    <source>
        <dbReference type="Pfam" id="PF20434"/>
    </source>
</evidence>
<dbReference type="OrthoDB" id="9794725at2"/>
<dbReference type="EC" id="3.1.1.72" evidence="3"/>
<organism evidence="3 4">
    <name type="scientific">Clostridium puniceum</name>
    <dbReference type="NCBI Taxonomy" id="29367"/>
    <lineage>
        <taxon>Bacteria</taxon>
        <taxon>Bacillati</taxon>
        <taxon>Bacillota</taxon>
        <taxon>Clostridia</taxon>
        <taxon>Eubacteriales</taxon>
        <taxon>Clostridiaceae</taxon>
        <taxon>Clostridium</taxon>
    </lineage>
</organism>
<gene>
    <name evidence="3" type="primary">axeA1</name>
    <name evidence="3" type="ORF">CLPUN_45150</name>
</gene>
<reference evidence="3 4" key="1">
    <citation type="submission" date="2016-05" db="EMBL/GenBank/DDBJ databases">
        <title>Microbial solvent formation.</title>
        <authorList>
            <person name="Poehlein A."/>
            <person name="Montoya Solano J.D."/>
            <person name="Flitsch S."/>
            <person name="Krabben P."/>
            <person name="Duerre P."/>
            <person name="Daniel R."/>
        </authorList>
    </citation>
    <scope>NUCLEOTIDE SEQUENCE [LARGE SCALE GENOMIC DNA]</scope>
    <source>
        <strain evidence="3 4">DSM 2619</strain>
    </source>
</reference>
<sequence length="310" mass="35393">MRINKIKLWENNNEVTLTSYILDNSQEIKIKRRPTVIICPGGGFLMTSDREAEPIAIKFAGEGYNTFVLRYTTHFNKQNIDFNNFPRGNEDSIYPQPLFDLGKAILTVRKNADDWSVDTNKIFVCGFSAGGHLAASLGVHWNDNLLKEKFKVENELFRPNGLILGYPVLDYSLMEALKLEKNDKSLNEFWEISNKAIFGEPNPSQEYLKKLSPVNYVSDNTPPTFMWHTASDGLVSVRNSLNFATELSKKEIPYELHIFENGGHGLALCNEVTANEPVHVNKNAEVWFDMALAWLKKYEFQDVKLSYVLD</sequence>
<accession>A0A1S8T6Y6</accession>
<dbReference type="AlphaFoldDB" id="A0A1S8T6Y6"/>
<dbReference type="Pfam" id="PF20434">
    <property type="entry name" value="BD-FAE"/>
    <property type="match status" value="1"/>
</dbReference>
<dbReference type="SUPFAM" id="SSF53474">
    <property type="entry name" value="alpha/beta-Hydrolases"/>
    <property type="match status" value="1"/>
</dbReference>
<evidence type="ECO:0000313" key="4">
    <source>
        <dbReference type="Proteomes" id="UP000190890"/>
    </source>
</evidence>
<evidence type="ECO:0000256" key="1">
    <source>
        <dbReference type="ARBA" id="ARBA00022801"/>
    </source>
</evidence>
<dbReference type="STRING" id="29367.CLPUN_45150"/>
<dbReference type="InterPro" id="IPR029058">
    <property type="entry name" value="AB_hydrolase_fold"/>
</dbReference>
<protein>
    <submittedName>
        <fullName evidence="3">Acetylxylan esterase</fullName>
        <ecNumber evidence="3">3.1.1.72</ecNumber>
    </submittedName>
</protein>
<keyword evidence="4" id="KW-1185">Reference proteome</keyword>
<dbReference type="EMBL" id="LZZM01000214">
    <property type="protein sequence ID" value="OOM73547.1"/>
    <property type="molecule type" value="Genomic_DNA"/>
</dbReference>
<comment type="caution">
    <text evidence="3">The sequence shown here is derived from an EMBL/GenBank/DDBJ whole genome shotgun (WGS) entry which is preliminary data.</text>
</comment>
<proteinExistence type="predicted"/>
<feature type="domain" description="BD-FAE-like" evidence="2">
    <location>
        <begin position="32"/>
        <end position="247"/>
    </location>
</feature>
<dbReference type="PANTHER" id="PTHR48081">
    <property type="entry name" value="AB HYDROLASE SUPERFAMILY PROTEIN C4A8.06C"/>
    <property type="match status" value="1"/>
</dbReference>
<dbReference type="InterPro" id="IPR050300">
    <property type="entry name" value="GDXG_lipolytic_enzyme"/>
</dbReference>
<evidence type="ECO:0000313" key="3">
    <source>
        <dbReference type="EMBL" id="OOM73547.1"/>
    </source>
</evidence>
<dbReference type="InterPro" id="IPR049492">
    <property type="entry name" value="BD-FAE-like_dom"/>
</dbReference>
<dbReference type="GO" id="GO:0046555">
    <property type="term" value="F:acetylxylan esterase activity"/>
    <property type="evidence" value="ECO:0007669"/>
    <property type="project" value="UniProtKB-EC"/>
</dbReference>
<dbReference type="Proteomes" id="UP000190890">
    <property type="component" value="Unassembled WGS sequence"/>
</dbReference>
<dbReference type="RefSeq" id="WP_077849441.1">
    <property type="nucleotide sequence ID" value="NZ_LZZM01000214.1"/>
</dbReference>
<dbReference type="Gene3D" id="3.40.50.1820">
    <property type="entry name" value="alpha/beta hydrolase"/>
    <property type="match status" value="1"/>
</dbReference>
<name>A0A1S8T6Y6_9CLOT</name>
<dbReference type="PANTHER" id="PTHR48081:SF6">
    <property type="entry name" value="PEPTIDASE S9 PROLYL OLIGOPEPTIDASE CATALYTIC DOMAIN-CONTAINING PROTEIN"/>
    <property type="match status" value="1"/>
</dbReference>
<keyword evidence="1 3" id="KW-0378">Hydrolase</keyword>